<evidence type="ECO:0000313" key="2">
    <source>
        <dbReference type="Proteomes" id="UP001602119"/>
    </source>
</evidence>
<proteinExistence type="predicted"/>
<gene>
    <name evidence="1" type="ORF">ACFY05_32495</name>
</gene>
<evidence type="ECO:0000313" key="1">
    <source>
        <dbReference type="EMBL" id="MFF4777588.1"/>
    </source>
</evidence>
<name>A0ABW6VE00_MICFU</name>
<protein>
    <submittedName>
        <fullName evidence="1">Uncharacterized protein</fullName>
    </submittedName>
</protein>
<dbReference type="Proteomes" id="UP001602119">
    <property type="component" value="Unassembled WGS sequence"/>
</dbReference>
<sequence>MPHNNRDFGRAVRELMQHRPGQTYTATRVELLEWMDGRDETPQEAVAIMTNPLNELLCEECGWTVGMVCPECPGCGCYTGRCSGWRHHEYMDDDARRELFEEEDTCEECGGSISLACYDAGCICD</sequence>
<organism evidence="1 2">
    <name type="scientific">Microtetraspora fusca</name>
    <dbReference type="NCBI Taxonomy" id="1997"/>
    <lineage>
        <taxon>Bacteria</taxon>
        <taxon>Bacillati</taxon>
        <taxon>Actinomycetota</taxon>
        <taxon>Actinomycetes</taxon>
        <taxon>Streptosporangiales</taxon>
        <taxon>Streptosporangiaceae</taxon>
        <taxon>Microtetraspora</taxon>
    </lineage>
</organism>
<reference evidence="1 2" key="1">
    <citation type="submission" date="2024-10" db="EMBL/GenBank/DDBJ databases">
        <title>The Natural Products Discovery Center: Release of the First 8490 Sequenced Strains for Exploring Actinobacteria Biosynthetic Diversity.</title>
        <authorList>
            <person name="Kalkreuter E."/>
            <person name="Kautsar S.A."/>
            <person name="Yang D."/>
            <person name="Bader C.D."/>
            <person name="Teijaro C.N."/>
            <person name="Fluegel L."/>
            <person name="Davis C.M."/>
            <person name="Simpson J.R."/>
            <person name="Lauterbach L."/>
            <person name="Steele A.D."/>
            <person name="Gui C."/>
            <person name="Meng S."/>
            <person name="Li G."/>
            <person name="Viehrig K."/>
            <person name="Ye F."/>
            <person name="Su P."/>
            <person name="Kiefer A.F."/>
            <person name="Nichols A."/>
            <person name="Cepeda A.J."/>
            <person name="Yan W."/>
            <person name="Fan B."/>
            <person name="Jiang Y."/>
            <person name="Adhikari A."/>
            <person name="Zheng C.-J."/>
            <person name="Schuster L."/>
            <person name="Cowan T.M."/>
            <person name="Smanski M.J."/>
            <person name="Chevrette M.G."/>
            <person name="De Carvalho L.P.S."/>
            <person name="Shen B."/>
        </authorList>
    </citation>
    <scope>NUCLEOTIDE SEQUENCE [LARGE SCALE GENOMIC DNA]</scope>
    <source>
        <strain evidence="1 2">NPDC001281</strain>
    </source>
</reference>
<dbReference type="RefSeq" id="WP_387346078.1">
    <property type="nucleotide sequence ID" value="NZ_JBIAXI010000024.1"/>
</dbReference>
<accession>A0ABW6VE00</accession>
<dbReference type="EMBL" id="JBIAXI010000024">
    <property type="protein sequence ID" value="MFF4777588.1"/>
    <property type="molecule type" value="Genomic_DNA"/>
</dbReference>
<keyword evidence="2" id="KW-1185">Reference proteome</keyword>
<comment type="caution">
    <text evidence="1">The sequence shown here is derived from an EMBL/GenBank/DDBJ whole genome shotgun (WGS) entry which is preliminary data.</text>
</comment>